<dbReference type="InterPro" id="IPR015168">
    <property type="entry name" value="SsuA/THI5"/>
</dbReference>
<dbReference type="AlphaFoldDB" id="A0AAW4L6A2"/>
<dbReference type="PANTHER" id="PTHR30024">
    <property type="entry name" value="ALIPHATIC SULFONATES-BINDING PROTEIN-RELATED"/>
    <property type="match status" value="1"/>
</dbReference>
<keyword evidence="6" id="KW-1185">Reference proteome</keyword>
<accession>A0AAW4L6A2</accession>
<reference evidence="5 6" key="1">
    <citation type="submission" date="2021-05" db="EMBL/GenBank/DDBJ databases">
        <title>The draft genome of Geobacter pelophilus DSM 12255.</title>
        <authorList>
            <person name="Xu Z."/>
            <person name="Masuda Y."/>
            <person name="Itoh H."/>
            <person name="Senoo K."/>
        </authorList>
    </citation>
    <scope>NUCLEOTIDE SEQUENCE [LARGE SCALE GENOMIC DNA]</scope>
    <source>
        <strain evidence="5 6">DSM 12255</strain>
    </source>
</reference>
<gene>
    <name evidence="5" type="ORF">KI809_07295</name>
</gene>
<evidence type="ECO:0000256" key="2">
    <source>
        <dbReference type="ARBA" id="ARBA00010742"/>
    </source>
</evidence>
<dbReference type="InterPro" id="IPR001638">
    <property type="entry name" value="Solute-binding_3/MltF_N"/>
</dbReference>
<dbReference type="PROSITE" id="PS51257">
    <property type="entry name" value="PROKAR_LIPOPROTEIN"/>
    <property type="match status" value="1"/>
</dbReference>
<dbReference type="Pfam" id="PF09084">
    <property type="entry name" value="NMT1"/>
    <property type="match status" value="1"/>
</dbReference>
<evidence type="ECO:0000259" key="4">
    <source>
        <dbReference type="SMART" id="SM00062"/>
    </source>
</evidence>
<evidence type="ECO:0000313" key="6">
    <source>
        <dbReference type="Proteomes" id="UP000811899"/>
    </source>
</evidence>
<dbReference type="SUPFAM" id="SSF53850">
    <property type="entry name" value="Periplasmic binding protein-like II"/>
    <property type="match status" value="1"/>
</dbReference>
<comment type="caution">
    <text evidence="5">The sequence shown here is derived from an EMBL/GenBank/DDBJ whole genome shotgun (WGS) entry which is preliminary data.</text>
</comment>
<evidence type="ECO:0000256" key="3">
    <source>
        <dbReference type="ARBA" id="ARBA00022729"/>
    </source>
</evidence>
<comment type="similarity">
    <text evidence="2">Belongs to the bacterial solute-binding protein SsuA/TauA family.</text>
</comment>
<organism evidence="5 6">
    <name type="scientific">Geoanaerobacter pelophilus</name>
    <dbReference type="NCBI Taxonomy" id="60036"/>
    <lineage>
        <taxon>Bacteria</taxon>
        <taxon>Pseudomonadati</taxon>
        <taxon>Thermodesulfobacteriota</taxon>
        <taxon>Desulfuromonadia</taxon>
        <taxon>Geobacterales</taxon>
        <taxon>Geobacteraceae</taxon>
        <taxon>Geoanaerobacter</taxon>
    </lineage>
</organism>
<dbReference type="RefSeq" id="WP_214170870.1">
    <property type="nucleotide sequence ID" value="NZ_JAHCVJ010000002.1"/>
</dbReference>
<protein>
    <submittedName>
        <fullName evidence="5">ABC transporter substrate-binding protein</fullName>
    </submittedName>
</protein>
<name>A0AAW4L6A2_9BACT</name>
<evidence type="ECO:0000313" key="5">
    <source>
        <dbReference type="EMBL" id="MBT0664105.1"/>
    </source>
</evidence>
<proteinExistence type="inferred from homology"/>
<sequence>MRTILTSGKGSMLVLAALLLSFIAGCSRNEPAPPVKQRPFKICQGGILATLPLIAKEKGFFREEGIAAEIELVGDGKAAMGKFLNGQCDASLTGEFPLVRQSFDRDDIVIIATLASSDNGIKVVARRDQGINELGDLAGKRIGVSKGTISGFFLDQFLKKNHIPADRITILDISHAEITDALKRGEIDAFAGSDIAYLKGKQAIPDQQRVVFTEPGLTNHAACLVVRKEWLAANPGVAHSVLKALLRAEKELSQNSEELTKMLSQKLNIRHDDLKSIIAEQHNKVTLDQVLLLALEDEARWMRENGVVKTKALPNYLRFLDPSVLKGIDPSAVKLK</sequence>
<dbReference type="GO" id="GO:0042597">
    <property type="term" value="C:periplasmic space"/>
    <property type="evidence" value="ECO:0007669"/>
    <property type="project" value="UniProtKB-SubCell"/>
</dbReference>
<comment type="subcellular location">
    <subcellularLocation>
        <location evidence="1">Periplasm</location>
    </subcellularLocation>
</comment>
<dbReference type="Gene3D" id="3.40.190.10">
    <property type="entry name" value="Periplasmic binding protein-like II"/>
    <property type="match status" value="2"/>
</dbReference>
<dbReference type="Proteomes" id="UP000811899">
    <property type="component" value="Unassembled WGS sequence"/>
</dbReference>
<dbReference type="CDD" id="cd01008">
    <property type="entry name" value="PBP2_NrtA_SsuA_CpmA_like"/>
    <property type="match status" value="1"/>
</dbReference>
<evidence type="ECO:0000256" key="1">
    <source>
        <dbReference type="ARBA" id="ARBA00004418"/>
    </source>
</evidence>
<dbReference type="PANTHER" id="PTHR30024:SF47">
    <property type="entry name" value="TAURINE-BINDING PERIPLASMIC PROTEIN"/>
    <property type="match status" value="1"/>
</dbReference>
<feature type="domain" description="Solute-binding protein family 3/N-terminal" evidence="4">
    <location>
        <begin position="50"/>
        <end position="255"/>
    </location>
</feature>
<dbReference type="SMART" id="SM00062">
    <property type="entry name" value="PBPb"/>
    <property type="match status" value="1"/>
</dbReference>
<keyword evidence="3" id="KW-0732">Signal</keyword>
<dbReference type="EMBL" id="JAHCVJ010000002">
    <property type="protein sequence ID" value="MBT0664105.1"/>
    <property type="molecule type" value="Genomic_DNA"/>
</dbReference>